<evidence type="ECO:0008006" key="4">
    <source>
        <dbReference type="Google" id="ProtNLM"/>
    </source>
</evidence>
<reference evidence="2 3" key="1">
    <citation type="submission" date="2022-06" db="EMBL/GenBank/DDBJ databases">
        <title>Isolation of gut microbiota from human fecal samples.</title>
        <authorList>
            <person name="Pamer E.G."/>
            <person name="Barat B."/>
            <person name="Waligurski E."/>
            <person name="Medina S."/>
            <person name="Paddock L."/>
            <person name="Mostad J."/>
        </authorList>
    </citation>
    <scope>NUCLEOTIDE SEQUENCE [LARGE SCALE GENOMIC DNA]</scope>
    <source>
        <strain evidence="2 3">DFI.9.73</strain>
    </source>
</reference>
<feature type="signal peptide" evidence="1">
    <location>
        <begin position="1"/>
        <end position="20"/>
    </location>
</feature>
<protein>
    <recommendedName>
        <fullName evidence="4">Lipoprotein</fullName>
    </recommendedName>
</protein>
<sequence length="220" mass="24002">MKRMAVMLLSAVLLCFSACSTGKSLPVLVQSPLSLCGTQDGVEAFLAENNGYKGSGRPHSCRNITPDFVRDHSSFQVFKYEDTCDSFLLWQDKILPLGTGFGGLGVTSMALADLNEDGEYELYFTYSFGSGIHRSMLGGFDPSEERVLQPEEVCWNDDTVLTAGEHGELLMSKAEITEYTDSTSLTATPLEPLYRVDWQDGDAALSPLTGSQSELEGSPR</sequence>
<dbReference type="RefSeq" id="WP_256192351.1">
    <property type="nucleotide sequence ID" value="NZ_JANFZG010000040.1"/>
</dbReference>
<organism evidence="2 3">
    <name type="scientific">Neglectibacter timonensis</name>
    <dbReference type="NCBI Taxonomy" id="1776382"/>
    <lineage>
        <taxon>Bacteria</taxon>
        <taxon>Bacillati</taxon>
        <taxon>Bacillota</taxon>
        <taxon>Clostridia</taxon>
        <taxon>Eubacteriales</taxon>
        <taxon>Oscillospiraceae</taxon>
        <taxon>Neglectibacter</taxon>
    </lineage>
</organism>
<dbReference type="EMBL" id="JANFZH010000053">
    <property type="protein sequence ID" value="MCQ4841516.1"/>
    <property type="molecule type" value="Genomic_DNA"/>
</dbReference>
<accession>A0ABT1S3J9</accession>
<evidence type="ECO:0000313" key="3">
    <source>
        <dbReference type="Proteomes" id="UP001524473"/>
    </source>
</evidence>
<keyword evidence="1" id="KW-0732">Signal</keyword>
<comment type="caution">
    <text evidence="2">The sequence shown here is derived from an EMBL/GenBank/DDBJ whole genome shotgun (WGS) entry which is preliminary data.</text>
</comment>
<evidence type="ECO:0000313" key="2">
    <source>
        <dbReference type="EMBL" id="MCQ4841516.1"/>
    </source>
</evidence>
<feature type="chain" id="PRO_5046231608" description="Lipoprotein" evidence="1">
    <location>
        <begin position="21"/>
        <end position="220"/>
    </location>
</feature>
<evidence type="ECO:0000256" key="1">
    <source>
        <dbReference type="SAM" id="SignalP"/>
    </source>
</evidence>
<keyword evidence="3" id="KW-1185">Reference proteome</keyword>
<proteinExistence type="predicted"/>
<gene>
    <name evidence="2" type="ORF">NE695_16525</name>
</gene>
<dbReference type="Proteomes" id="UP001524473">
    <property type="component" value="Unassembled WGS sequence"/>
</dbReference>
<name>A0ABT1S3J9_9FIRM</name>